<feature type="binding site" evidence="10">
    <location>
        <position position="30"/>
    </location>
    <ligand>
        <name>Mn(2+)</name>
        <dbReference type="ChEBI" id="CHEBI:29035"/>
    </ligand>
</feature>
<dbReference type="NCBIfam" id="NF002995">
    <property type="entry name" value="PRK03759.1"/>
    <property type="match status" value="1"/>
</dbReference>
<keyword evidence="7 10" id="KW-0464">Manganese</keyword>
<comment type="function">
    <text evidence="10">Catalyzes the 1,3-allylic rearrangement of the homoallylic substrate isopentenyl (IPP) to its highly electrophilic allylic isomer, dimethylallyl diphosphate (DMAPP).</text>
</comment>
<dbReference type="GO" id="GO:0008299">
    <property type="term" value="P:isoprenoid biosynthetic process"/>
    <property type="evidence" value="ECO:0007669"/>
    <property type="project" value="UniProtKB-UniRule"/>
</dbReference>
<comment type="pathway">
    <text evidence="1 10">Isoprenoid biosynthesis; dimethylallyl diphosphate biosynthesis; dimethylallyl diphosphate from isopentenyl diphosphate: step 1/1.</text>
</comment>
<evidence type="ECO:0000256" key="6">
    <source>
        <dbReference type="ARBA" id="ARBA00022842"/>
    </source>
</evidence>
<dbReference type="NCBIfam" id="TIGR02150">
    <property type="entry name" value="IPP_isom_1"/>
    <property type="match status" value="1"/>
</dbReference>
<comment type="caution">
    <text evidence="13">The sequence shown here is derived from an EMBL/GenBank/DDBJ whole genome shotgun (WGS) entry which is preliminary data.</text>
</comment>
<dbReference type="PROSITE" id="PS51462">
    <property type="entry name" value="NUDIX"/>
    <property type="match status" value="1"/>
</dbReference>
<dbReference type="GO" id="GO:0004452">
    <property type="term" value="F:isopentenyl-diphosphate delta-isomerase activity"/>
    <property type="evidence" value="ECO:0007669"/>
    <property type="project" value="UniProtKB-UniRule"/>
</dbReference>
<sequence>MAQHPDHPELVVLLDPDGRPVGTAPKAAVHDEDTPLHLAFSVHVFDADGRVLLTRRALSKRTWPGVWTGTCCGHPGPGEDPADAVRRRCRDELGLELDGLELVDPDFRYRAVDASGTVEHEVCPVWVATAAGPPRPDPAEVAEVAWSTPGDVLATADATPYVLSPWLVWQLQRPVLRARFAPAGEPVGA</sequence>
<evidence type="ECO:0000259" key="12">
    <source>
        <dbReference type="PROSITE" id="PS51462"/>
    </source>
</evidence>
<comment type="subcellular location">
    <subcellularLocation>
        <location evidence="10">Cytoplasm</location>
    </subcellularLocation>
</comment>
<feature type="binding site" evidence="10">
    <location>
        <position position="37"/>
    </location>
    <ligand>
        <name>Mn(2+)</name>
        <dbReference type="ChEBI" id="CHEBI:29035"/>
    </ligand>
</feature>
<dbReference type="UniPathway" id="UPA00059">
    <property type="reaction ID" value="UER00104"/>
</dbReference>
<dbReference type="SUPFAM" id="SSF55811">
    <property type="entry name" value="Nudix"/>
    <property type="match status" value="1"/>
</dbReference>
<feature type="binding site" evidence="10">
    <location>
        <position position="121"/>
    </location>
    <ligand>
        <name>Mn(2+)</name>
        <dbReference type="ChEBI" id="CHEBI:29035"/>
    </ligand>
</feature>
<dbReference type="InterPro" id="IPR015797">
    <property type="entry name" value="NUDIX_hydrolase-like_dom_sf"/>
</dbReference>
<dbReference type="HAMAP" id="MF_00202">
    <property type="entry name" value="Idi"/>
    <property type="match status" value="1"/>
</dbReference>
<evidence type="ECO:0000256" key="4">
    <source>
        <dbReference type="ARBA" id="ARBA00022490"/>
    </source>
</evidence>
<dbReference type="CDD" id="cd02885">
    <property type="entry name" value="NUDIX_IPP_Isomerase"/>
    <property type="match status" value="1"/>
</dbReference>
<dbReference type="AlphaFoldDB" id="A0A542E3T6"/>
<dbReference type="OrthoDB" id="9809458at2"/>
<dbReference type="Gene3D" id="3.90.79.10">
    <property type="entry name" value="Nucleoside Triphosphate Pyrophosphohydrolase"/>
    <property type="match status" value="1"/>
</dbReference>
<dbReference type="Proteomes" id="UP000317893">
    <property type="component" value="Unassembled WGS sequence"/>
</dbReference>
<organism evidence="13 14">
    <name type="scientific">Lapillicoccus jejuensis</name>
    <dbReference type="NCBI Taxonomy" id="402171"/>
    <lineage>
        <taxon>Bacteria</taxon>
        <taxon>Bacillati</taxon>
        <taxon>Actinomycetota</taxon>
        <taxon>Actinomycetes</taxon>
        <taxon>Micrococcales</taxon>
        <taxon>Intrasporangiaceae</taxon>
        <taxon>Lapillicoccus</taxon>
    </lineage>
</organism>
<feature type="active site" evidence="10 11">
    <location>
        <position position="121"/>
    </location>
</feature>
<evidence type="ECO:0000256" key="10">
    <source>
        <dbReference type="HAMAP-Rule" id="MF_00202"/>
    </source>
</evidence>
<evidence type="ECO:0000256" key="1">
    <source>
        <dbReference type="ARBA" id="ARBA00004826"/>
    </source>
</evidence>
<keyword evidence="6 10" id="KW-0460">Magnesium</keyword>
<dbReference type="Pfam" id="PF00293">
    <property type="entry name" value="NUDIX"/>
    <property type="match status" value="1"/>
</dbReference>
<dbReference type="EC" id="5.3.3.2" evidence="3 10"/>
<evidence type="ECO:0000313" key="13">
    <source>
        <dbReference type="EMBL" id="TQJ09959.1"/>
    </source>
</evidence>
<feature type="binding site" evidence="10">
    <location>
        <position position="92"/>
    </location>
    <ligand>
        <name>Mg(2+)</name>
        <dbReference type="ChEBI" id="CHEBI:18420"/>
    </ligand>
</feature>
<dbReference type="PANTHER" id="PTHR10885:SF0">
    <property type="entry name" value="ISOPENTENYL-DIPHOSPHATE DELTA-ISOMERASE"/>
    <property type="match status" value="1"/>
</dbReference>
<dbReference type="GO" id="GO:0050992">
    <property type="term" value="P:dimethylallyl diphosphate biosynthetic process"/>
    <property type="evidence" value="ECO:0007669"/>
    <property type="project" value="UniProtKB-UniRule"/>
</dbReference>
<dbReference type="GO" id="GO:0005737">
    <property type="term" value="C:cytoplasm"/>
    <property type="evidence" value="ECO:0007669"/>
    <property type="project" value="UniProtKB-SubCell"/>
</dbReference>
<comment type="cofactor">
    <cofactor evidence="10">
        <name>Mn(2+)</name>
        <dbReference type="ChEBI" id="CHEBI:29035"/>
    </cofactor>
    <text evidence="10">Binds 1 Mn(2+) ion per subunit.</text>
</comment>
<dbReference type="GO" id="GO:0046872">
    <property type="term" value="F:metal ion binding"/>
    <property type="evidence" value="ECO:0007669"/>
    <property type="project" value="UniProtKB-KW"/>
</dbReference>
<dbReference type="RefSeq" id="WP_141849241.1">
    <property type="nucleotide sequence ID" value="NZ_BAAAPR010000007.1"/>
</dbReference>
<dbReference type="PIRSF" id="PIRSF018427">
    <property type="entry name" value="Isopntndiph_ism"/>
    <property type="match status" value="1"/>
</dbReference>
<proteinExistence type="inferred from homology"/>
<comment type="catalytic activity">
    <reaction evidence="10">
        <text>isopentenyl diphosphate = dimethylallyl diphosphate</text>
        <dbReference type="Rhea" id="RHEA:23284"/>
        <dbReference type="ChEBI" id="CHEBI:57623"/>
        <dbReference type="ChEBI" id="CHEBI:128769"/>
        <dbReference type="EC" id="5.3.3.2"/>
    </reaction>
</comment>
<name>A0A542E3T6_9MICO</name>
<dbReference type="InterPro" id="IPR011876">
    <property type="entry name" value="IsopentenylPP_isomerase_typ1"/>
</dbReference>
<gene>
    <name evidence="10" type="primary">idi</name>
    <name evidence="13" type="ORF">FB458_3076</name>
</gene>
<evidence type="ECO:0000256" key="8">
    <source>
        <dbReference type="ARBA" id="ARBA00023229"/>
    </source>
</evidence>
<feature type="binding site" evidence="10">
    <location>
        <position position="74"/>
    </location>
    <ligand>
        <name>Mn(2+)</name>
        <dbReference type="ChEBI" id="CHEBI:29035"/>
    </ligand>
</feature>
<evidence type="ECO:0000256" key="3">
    <source>
        <dbReference type="ARBA" id="ARBA00012057"/>
    </source>
</evidence>
<evidence type="ECO:0000256" key="5">
    <source>
        <dbReference type="ARBA" id="ARBA00022723"/>
    </source>
</evidence>
<evidence type="ECO:0000256" key="11">
    <source>
        <dbReference type="PIRSR" id="PIRSR018427-1"/>
    </source>
</evidence>
<reference evidence="13 14" key="1">
    <citation type="submission" date="2019-06" db="EMBL/GenBank/DDBJ databases">
        <title>Sequencing the genomes of 1000 actinobacteria strains.</title>
        <authorList>
            <person name="Klenk H.-P."/>
        </authorList>
    </citation>
    <scope>NUCLEOTIDE SEQUENCE [LARGE SCALE GENOMIC DNA]</scope>
    <source>
        <strain evidence="13 14">DSM 18607</strain>
    </source>
</reference>
<accession>A0A542E3T6</accession>
<dbReference type="EMBL" id="VFMN01000001">
    <property type="protein sequence ID" value="TQJ09959.1"/>
    <property type="molecule type" value="Genomic_DNA"/>
</dbReference>
<feature type="binding site" evidence="10">
    <location>
        <position position="119"/>
    </location>
    <ligand>
        <name>Mn(2+)</name>
        <dbReference type="ChEBI" id="CHEBI:29035"/>
    </ligand>
</feature>
<keyword evidence="5 10" id="KW-0479">Metal-binding</keyword>
<dbReference type="InterPro" id="IPR000086">
    <property type="entry name" value="NUDIX_hydrolase_dom"/>
</dbReference>
<evidence type="ECO:0000256" key="7">
    <source>
        <dbReference type="ARBA" id="ARBA00023211"/>
    </source>
</evidence>
<dbReference type="InterPro" id="IPR056375">
    <property type="entry name" value="Idi_bact"/>
</dbReference>
<keyword evidence="9 10" id="KW-0413">Isomerase</keyword>
<keyword evidence="8 10" id="KW-0414">Isoprene biosynthesis</keyword>
<comment type="cofactor">
    <cofactor evidence="10">
        <name>Mg(2+)</name>
        <dbReference type="ChEBI" id="CHEBI:18420"/>
    </cofactor>
    <text evidence="10">Binds 1 Mg(2+) ion per subunit. The magnesium ion binds only when substrate is bound.</text>
</comment>
<dbReference type="PANTHER" id="PTHR10885">
    <property type="entry name" value="ISOPENTENYL-DIPHOSPHATE DELTA-ISOMERASE"/>
    <property type="match status" value="1"/>
</dbReference>
<protein>
    <recommendedName>
        <fullName evidence="3 10">Isopentenyl-diphosphate Delta-isomerase</fullName>
        <shortName evidence="10">IPP isomerase</shortName>
        <ecNumber evidence="3 10">5.3.3.2</ecNumber>
    </recommendedName>
    <alternativeName>
        <fullName evidence="10">IPP:DMAPP isomerase</fullName>
    </alternativeName>
    <alternativeName>
        <fullName evidence="10">Isopentenyl pyrophosphate isomerase</fullName>
    </alternativeName>
</protein>
<feature type="active site" evidence="10 11">
    <location>
        <position position="72"/>
    </location>
</feature>
<evidence type="ECO:0000313" key="14">
    <source>
        <dbReference type="Proteomes" id="UP000317893"/>
    </source>
</evidence>
<comment type="similarity">
    <text evidence="2 10">Belongs to the IPP isomerase type 1 family.</text>
</comment>
<dbReference type="FunFam" id="3.90.79.10:FF:000009">
    <property type="entry name" value="Isopentenyl-diphosphate Delta-isomerase"/>
    <property type="match status" value="1"/>
</dbReference>
<feature type="domain" description="Nudix hydrolase" evidence="12">
    <location>
        <begin position="35"/>
        <end position="169"/>
    </location>
</feature>
<keyword evidence="4 10" id="KW-0963">Cytoplasm</keyword>
<keyword evidence="14" id="KW-1185">Reference proteome</keyword>
<evidence type="ECO:0000256" key="9">
    <source>
        <dbReference type="ARBA" id="ARBA00023235"/>
    </source>
</evidence>
<evidence type="ECO:0000256" key="2">
    <source>
        <dbReference type="ARBA" id="ARBA00007579"/>
    </source>
</evidence>